<evidence type="ECO:0000256" key="7">
    <source>
        <dbReference type="ARBA" id="ARBA00022827"/>
    </source>
</evidence>
<keyword evidence="8" id="KW-0521">NADP</keyword>
<reference evidence="17" key="1">
    <citation type="journal article" date="2019" name="Int. J. Syst. Evol. Microbiol.">
        <title>The Global Catalogue of Microorganisms (GCM) 10K type strain sequencing project: providing services to taxonomists for standard genome sequencing and annotation.</title>
        <authorList>
            <consortium name="The Broad Institute Genomics Platform"/>
            <consortium name="The Broad Institute Genome Sequencing Center for Infectious Disease"/>
            <person name="Wu L."/>
            <person name="Ma J."/>
        </authorList>
    </citation>
    <scope>NUCLEOTIDE SEQUENCE [LARGE SCALE GENOMIC DNA]</scope>
    <source>
        <strain evidence="17">WLHS5</strain>
    </source>
</reference>
<keyword evidence="17" id="KW-1185">Reference proteome</keyword>
<protein>
    <recommendedName>
        <fullName evidence="5">L-lysine N6-monooxygenase MbtG</fullName>
        <ecNumber evidence="4">1.14.13.59</ecNumber>
    </recommendedName>
    <alternativeName>
        <fullName evidence="14">Lysine 6-N-hydroxylase</fullName>
    </alternativeName>
    <alternativeName>
        <fullName evidence="13">Lysine N6-hydroxylase</fullName>
    </alternativeName>
    <alternativeName>
        <fullName evidence="11">Lysine-N-oxygenase</fullName>
    </alternativeName>
    <alternativeName>
        <fullName evidence="12">Mycobactin synthase protein G</fullName>
    </alternativeName>
</protein>
<dbReference type="SUPFAM" id="SSF51905">
    <property type="entry name" value="FAD/NAD(P)-binding domain"/>
    <property type="match status" value="2"/>
</dbReference>
<dbReference type="PANTHER" id="PTHR42802">
    <property type="entry name" value="MONOOXYGENASE"/>
    <property type="match status" value="1"/>
</dbReference>
<evidence type="ECO:0000256" key="15">
    <source>
        <dbReference type="ARBA" id="ARBA00048407"/>
    </source>
</evidence>
<comment type="cofactor">
    <cofactor evidence="1">
        <name>FAD</name>
        <dbReference type="ChEBI" id="CHEBI:57692"/>
    </cofactor>
</comment>
<dbReference type="PRINTS" id="PR00368">
    <property type="entry name" value="FADPNR"/>
</dbReference>
<gene>
    <name evidence="16" type="ORF">ACFQRI_12770</name>
</gene>
<dbReference type="Pfam" id="PF13434">
    <property type="entry name" value="Lys_Orn_oxgnase"/>
    <property type="match status" value="1"/>
</dbReference>
<evidence type="ECO:0000256" key="13">
    <source>
        <dbReference type="ARBA" id="ARBA00032493"/>
    </source>
</evidence>
<evidence type="ECO:0000256" key="5">
    <source>
        <dbReference type="ARBA" id="ARBA00016406"/>
    </source>
</evidence>
<dbReference type="Gene3D" id="3.50.50.60">
    <property type="entry name" value="FAD/NAD(P)-binding domain"/>
    <property type="match status" value="1"/>
</dbReference>
<sequence length="434" mass="48436">MSAALNEENVHDVLGIGFGPSNLALAIAVEEHNRTASAAEELDAVFFERQETFGWHRGMLIEGTTMQVSYLKDLVTMRNPASDFSFLSYLHDKGRLTDFINHKTLFPTRVEFHDYLEWAASRVADRVHYGSEVVELHPADEHFQVVVRHGGRLAVHRARNVVLATGLEAHVPGGAELGDRVWHNLDLLHRVPELPEEPRRCVVVGAGQSAAEVVDYLHRTFTGAEVCAVFGRYGYSPADDSPFANRIFDPQAVDDFFAAPPEFRAQLMDYHRNTNYSVVDLDLIEELYARSYREKVAGEQRLRIMHATRLADVEVRSGGATVTTEFQPTGERAVLDTDLLVYATGCRPRDPRRLLGDTAKCCARDVEGNLQVERDYRVRTTEELPGAIYLQGGTEHTHGITSSLLSNGAVRAGEIRDSLLAGRTARSRDYAFTT</sequence>
<evidence type="ECO:0000256" key="12">
    <source>
        <dbReference type="ARBA" id="ARBA00031158"/>
    </source>
</evidence>
<evidence type="ECO:0000256" key="4">
    <source>
        <dbReference type="ARBA" id="ARBA00013076"/>
    </source>
</evidence>
<comment type="pathway">
    <text evidence="2">Siderophore biosynthesis.</text>
</comment>
<evidence type="ECO:0000256" key="10">
    <source>
        <dbReference type="ARBA" id="ARBA00023033"/>
    </source>
</evidence>
<keyword evidence="7" id="KW-0274">FAD</keyword>
<keyword evidence="6" id="KW-0285">Flavoprotein</keyword>
<evidence type="ECO:0000256" key="9">
    <source>
        <dbReference type="ARBA" id="ARBA00023002"/>
    </source>
</evidence>
<comment type="catalytic activity">
    <reaction evidence="15">
        <text>L-lysine + NADPH + O2 = N(6)-hydroxy-L-lysine + NADP(+) + H2O</text>
        <dbReference type="Rhea" id="RHEA:23228"/>
        <dbReference type="ChEBI" id="CHEBI:15377"/>
        <dbReference type="ChEBI" id="CHEBI:15379"/>
        <dbReference type="ChEBI" id="CHEBI:32551"/>
        <dbReference type="ChEBI" id="CHEBI:57783"/>
        <dbReference type="ChEBI" id="CHEBI:57820"/>
        <dbReference type="ChEBI" id="CHEBI:58349"/>
        <dbReference type="EC" id="1.14.13.59"/>
    </reaction>
</comment>
<evidence type="ECO:0000313" key="17">
    <source>
        <dbReference type="Proteomes" id="UP001596504"/>
    </source>
</evidence>
<evidence type="ECO:0000256" key="8">
    <source>
        <dbReference type="ARBA" id="ARBA00022857"/>
    </source>
</evidence>
<evidence type="ECO:0000256" key="3">
    <source>
        <dbReference type="ARBA" id="ARBA00007588"/>
    </source>
</evidence>
<evidence type="ECO:0000256" key="1">
    <source>
        <dbReference type="ARBA" id="ARBA00001974"/>
    </source>
</evidence>
<keyword evidence="10" id="KW-0503">Monooxygenase</keyword>
<dbReference type="InterPro" id="IPR025700">
    <property type="entry name" value="Lys/Orn_oxygenase"/>
</dbReference>
<name>A0ABW2LL56_9PSEU</name>
<dbReference type="InterPro" id="IPR036188">
    <property type="entry name" value="FAD/NAD-bd_sf"/>
</dbReference>
<evidence type="ECO:0000256" key="2">
    <source>
        <dbReference type="ARBA" id="ARBA00004924"/>
    </source>
</evidence>
<evidence type="ECO:0000313" key="16">
    <source>
        <dbReference type="EMBL" id="MFC7342281.1"/>
    </source>
</evidence>
<proteinExistence type="inferred from homology"/>
<evidence type="ECO:0000256" key="14">
    <source>
        <dbReference type="ARBA" id="ARBA00032738"/>
    </source>
</evidence>
<dbReference type="EMBL" id="JBHTCJ010000005">
    <property type="protein sequence ID" value="MFC7342281.1"/>
    <property type="molecule type" value="Genomic_DNA"/>
</dbReference>
<dbReference type="EC" id="1.14.13.59" evidence="4"/>
<organism evidence="16 17">
    <name type="scientific">Saccharopolyspora griseoalba</name>
    <dbReference type="NCBI Taxonomy" id="1431848"/>
    <lineage>
        <taxon>Bacteria</taxon>
        <taxon>Bacillati</taxon>
        <taxon>Actinomycetota</taxon>
        <taxon>Actinomycetes</taxon>
        <taxon>Pseudonocardiales</taxon>
        <taxon>Pseudonocardiaceae</taxon>
        <taxon>Saccharopolyspora</taxon>
    </lineage>
</organism>
<comment type="similarity">
    <text evidence="3">Belongs to the lysine N(6)-hydroxylase/L-ornithine N(5)-oxygenase family.</text>
</comment>
<evidence type="ECO:0000256" key="6">
    <source>
        <dbReference type="ARBA" id="ARBA00022630"/>
    </source>
</evidence>
<accession>A0ABW2LL56</accession>
<keyword evidence="9" id="KW-0560">Oxidoreductase</keyword>
<dbReference type="Proteomes" id="UP001596504">
    <property type="component" value="Unassembled WGS sequence"/>
</dbReference>
<comment type="caution">
    <text evidence="16">The sequence shown here is derived from an EMBL/GenBank/DDBJ whole genome shotgun (WGS) entry which is preliminary data.</text>
</comment>
<dbReference type="RefSeq" id="WP_380668000.1">
    <property type="nucleotide sequence ID" value="NZ_JBHTCJ010000005.1"/>
</dbReference>
<dbReference type="PANTHER" id="PTHR42802:SF1">
    <property type="entry name" value="L-ORNITHINE N(5)-MONOOXYGENASE"/>
    <property type="match status" value="1"/>
</dbReference>
<evidence type="ECO:0000256" key="11">
    <source>
        <dbReference type="ARBA" id="ARBA00029939"/>
    </source>
</evidence>